<proteinExistence type="predicted"/>
<organism evidence="2 3">
    <name type="scientific">Zizania palustris</name>
    <name type="common">Northern wild rice</name>
    <dbReference type="NCBI Taxonomy" id="103762"/>
    <lineage>
        <taxon>Eukaryota</taxon>
        <taxon>Viridiplantae</taxon>
        <taxon>Streptophyta</taxon>
        <taxon>Embryophyta</taxon>
        <taxon>Tracheophyta</taxon>
        <taxon>Spermatophyta</taxon>
        <taxon>Magnoliopsida</taxon>
        <taxon>Liliopsida</taxon>
        <taxon>Poales</taxon>
        <taxon>Poaceae</taxon>
        <taxon>BOP clade</taxon>
        <taxon>Oryzoideae</taxon>
        <taxon>Oryzeae</taxon>
        <taxon>Zizaniinae</taxon>
        <taxon>Zizania</taxon>
    </lineage>
</organism>
<comment type="caution">
    <text evidence="2">The sequence shown here is derived from an EMBL/GenBank/DDBJ whole genome shotgun (WGS) entry which is preliminary data.</text>
</comment>
<dbReference type="EMBL" id="JAAALK010000264">
    <property type="protein sequence ID" value="KAG8081528.1"/>
    <property type="molecule type" value="Genomic_DNA"/>
</dbReference>
<evidence type="ECO:0000313" key="3">
    <source>
        <dbReference type="Proteomes" id="UP000729402"/>
    </source>
</evidence>
<gene>
    <name evidence="2" type="ORF">GUJ93_ZPchr1014g14</name>
</gene>
<accession>A0A8J5W5I8</accession>
<feature type="compositionally biased region" description="Basic residues" evidence="1">
    <location>
        <begin position="97"/>
        <end position="113"/>
    </location>
</feature>
<evidence type="ECO:0000256" key="1">
    <source>
        <dbReference type="SAM" id="MobiDB-lite"/>
    </source>
</evidence>
<feature type="region of interest" description="Disordered" evidence="1">
    <location>
        <begin position="90"/>
        <end position="154"/>
    </location>
</feature>
<keyword evidence="3" id="KW-1185">Reference proteome</keyword>
<reference evidence="2" key="1">
    <citation type="journal article" date="2021" name="bioRxiv">
        <title>Whole Genome Assembly and Annotation of Northern Wild Rice, Zizania palustris L., Supports a Whole Genome Duplication in the Zizania Genus.</title>
        <authorList>
            <person name="Haas M."/>
            <person name="Kono T."/>
            <person name="Macchietto M."/>
            <person name="Millas R."/>
            <person name="McGilp L."/>
            <person name="Shao M."/>
            <person name="Duquette J."/>
            <person name="Hirsch C.N."/>
            <person name="Kimball J."/>
        </authorList>
    </citation>
    <scope>NUCLEOTIDE SEQUENCE</scope>
    <source>
        <tissue evidence="2">Fresh leaf tissue</tissue>
    </source>
</reference>
<dbReference type="AlphaFoldDB" id="A0A8J5W5I8"/>
<name>A0A8J5W5I8_ZIZPA</name>
<evidence type="ECO:0000313" key="2">
    <source>
        <dbReference type="EMBL" id="KAG8081528.1"/>
    </source>
</evidence>
<protein>
    <submittedName>
        <fullName evidence="2">Uncharacterized protein</fullName>
    </submittedName>
</protein>
<reference evidence="2" key="2">
    <citation type="submission" date="2021-02" db="EMBL/GenBank/DDBJ databases">
        <authorList>
            <person name="Kimball J.A."/>
            <person name="Haas M.W."/>
            <person name="Macchietto M."/>
            <person name="Kono T."/>
            <person name="Duquette J."/>
            <person name="Shao M."/>
        </authorList>
    </citation>
    <scope>NUCLEOTIDE SEQUENCE</scope>
    <source>
        <tissue evidence="2">Fresh leaf tissue</tissue>
    </source>
</reference>
<feature type="region of interest" description="Disordered" evidence="1">
    <location>
        <begin position="1"/>
        <end position="27"/>
    </location>
</feature>
<sequence>MNSKREPKSAKSLPVSSKPTPEKIPFSPRRLPFLLQAISNSPFTTPAPANLHHSLPSRLTLLPPPIASAASNCHRCLNSPVLVVRCPYRRSQSCAPRHPRHNRCPPRSHHRPLRSSPATPTVGHGVAPRRPDAGHAVAPLLSSSSQKSCRKFGL</sequence>
<dbReference type="Proteomes" id="UP000729402">
    <property type="component" value="Unassembled WGS sequence"/>
</dbReference>